<dbReference type="AlphaFoldDB" id="A0AAD6YRT9"/>
<evidence type="ECO:0000256" key="1">
    <source>
        <dbReference type="SAM" id="MobiDB-lite"/>
    </source>
</evidence>
<feature type="region of interest" description="Disordered" evidence="1">
    <location>
        <begin position="284"/>
        <end position="303"/>
    </location>
</feature>
<feature type="compositionally biased region" description="Low complexity" evidence="1">
    <location>
        <begin position="242"/>
        <end position="262"/>
    </location>
</feature>
<sequence>MSSPTTLALKIDEIWTDVLVITELELQAMSPKPLKWLRHVAWCLYGILGALHTAVDGELEPIPDEELVSGFASQYCYVPESDASPRYLDPDILEEYSKTGATARKKFRASLLQRDGSCIFREASLNQEVRLDMSLDGAADHVRGVHFIPHCKGDEYPKRLQRIRRVSRSMWLDDIDDPRNGAVMWSNIHDSLGNGTITMLLVPNQYMSVDDAPLGPSERPHWPPPGDDVEFRVPSPPDSPPDTETVSDTSTDTSTSSEYSPPGRTTPIPEDYLATYRNHMQEIEEQKDRAKEEEEQTNAEQEAHREAMFEAGAKDSGYLPFTSESKVILQHLKTQDASFGMCAPNNTRAALRRWTRLSPVALHATYGCAILNRFSVTRTPSKVNTDGEGLGRKRRKDDDEDEDEDDENNRRRRQKRSKFGAVNGSALYRPKILSSYYPVKGVKEPVTRSAPSAGNDRPTEMDAWDFLLSLHMPPEHVIAEHRAKLRRGVADWADNVEPHGIAFGKHLTAF</sequence>
<dbReference type="EMBL" id="JARJCW010000003">
    <property type="protein sequence ID" value="KAJ7227376.1"/>
    <property type="molecule type" value="Genomic_DNA"/>
</dbReference>
<reference evidence="2" key="1">
    <citation type="submission" date="2023-03" db="EMBL/GenBank/DDBJ databases">
        <title>Massive genome expansion in bonnet fungi (Mycena s.s.) driven by repeated elements and novel gene families across ecological guilds.</title>
        <authorList>
            <consortium name="Lawrence Berkeley National Laboratory"/>
            <person name="Harder C.B."/>
            <person name="Miyauchi S."/>
            <person name="Viragh M."/>
            <person name="Kuo A."/>
            <person name="Thoen E."/>
            <person name="Andreopoulos B."/>
            <person name="Lu D."/>
            <person name="Skrede I."/>
            <person name="Drula E."/>
            <person name="Henrissat B."/>
            <person name="Morin E."/>
            <person name="Kohler A."/>
            <person name="Barry K."/>
            <person name="LaButti K."/>
            <person name="Morin E."/>
            <person name="Salamov A."/>
            <person name="Lipzen A."/>
            <person name="Mereny Z."/>
            <person name="Hegedus B."/>
            <person name="Baldrian P."/>
            <person name="Stursova M."/>
            <person name="Weitz H."/>
            <person name="Taylor A."/>
            <person name="Grigoriev I.V."/>
            <person name="Nagy L.G."/>
            <person name="Martin F."/>
            <person name="Kauserud H."/>
        </authorList>
    </citation>
    <scope>NUCLEOTIDE SEQUENCE</scope>
    <source>
        <strain evidence="2">9144</strain>
    </source>
</reference>
<proteinExistence type="predicted"/>
<organism evidence="2 3">
    <name type="scientific">Mycena pura</name>
    <dbReference type="NCBI Taxonomy" id="153505"/>
    <lineage>
        <taxon>Eukaryota</taxon>
        <taxon>Fungi</taxon>
        <taxon>Dikarya</taxon>
        <taxon>Basidiomycota</taxon>
        <taxon>Agaricomycotina</taxon>
        <taxon>Agaricomycetes</taxon>
        <taxon>Agaricomycetidae</taxon>
        <taxon>Agaricales</taxon>
        <taxon>Marasmiineae</taxon>
        <taxon>Mycenaceae</taxon>
        <taxon>Mycena</taxon>
    </lineage>
</organism>
<protein>
    <recommendedName>
        <fullName evidence="4">HNH nuclease domain-containing protein</fullName>
    </recommendedName>
</protein>
<evidence type="ECO:0008006" key="4">
    <source>
        <dbReference type="Google" id="ProtNLM"/>
    </source>
</evidence>
<accession>A0AAD6YRT9</accession>
<evidence type="ECO:0000313" key="2">
    <source>
        <dbReference type="EMBL" id="KAJ7227376.1"/>
    </source>
</evidence>
<gene>
    <name evidence="2" type="ORF">GGX14DRAFT_629683</name>
</gene>
<evidence type="ECO:0000313" key="3">
    <source>
        <dbReference type="Proteomes" id="UP001219525"/>
    </source>
</evidence>
<name>A0AAD6YRT9_9AGAR</name>
<feature type="compositionally biased region" description="Acidic residues" evidence="1">
    <location>
        <begin position="398"/>
        <end position="407"/>
    </location>
</feature>
<keyword evidence="3" id="KW-1185">Reference proteome</keyword>
<feature type="region of interest" description="Disordered" evidence="1">
    <location>
        <begin position="211"/>
        <end position="270"/>
    </location>
</feature>
<feature type="region of interest" description="Disordered" evidence="1">
    <location>
        <begin position="379"/>
        <end position="418"/>
    </location>
</feature>
<dbReference type="Proteomes" id="UP001219525">
    <property type="component" value="Unassembled WGS sequence"/>
</dbReference>
<comment type="caution">
    <text evidence="2">The sequence shown here is derived from an EMBL/GenBank/DDBJ whole genome shotgun (WGS) entry which is preliminary data.</text>
</comment>